<dbReference type="Proteomes" id="UP000199223">
    <property type="component" value="Unassembled WGS sequence"/>
</dbReference>
<protein>
    <submittedName>
        <fullName evidence="1">Ca-activated chloride channel family protein</fullName>
    </submittedName>
</protein>
<sequence length="74" mass="8539">MRRLDAGDVQGAQQVLRERQQVFGVVAAHAPAPLRQQELRELEDLERNAIQDVNLARKRASSQNFNRSRSKDWL</sequence>
<dbReference type="STRING" id="856736.SAMN04488058_12515"/>
<keyword evidence="2" id="KW-1185">Reference proteome</keyword>
<evidence type="ECO:0000313" key="1">
    <source>
        <dbReference type="EMBL" id="SEJ86604.1"/>
    </source>
</evidence>
<reference evidence="2" key="1">
    <citation type="submission" date="2016-10" db="EMBL/GenBank/DDBJ databases">
        <authorList>
            <person name="Varghese N."/>
            <person name="Submissions S."/>
        </authorList>
    </citation>
    <scope>NUCLEOTIDE SEQUENCE [LARGE SCALE GENOMIC DNA]</scope>
    <source>
        <strain evidence="2">CGMCC 1.10218</strain>
    </source>
</reference>
<gene>
    <name evidence="1" type="ORF">SAMN04488058_12515</name>
</gene>
<evidence type="ECO:0000313" key="2">
    <source>
        <dbReference type="Proteomes" id="UP000199223"/>
    </source>
</evidence>
<dbReference type="AlphaFoldDB" id="A0A1H7CBH8"/>
<dbReference type="EMBL" id="FNZA01000025">
    <property type="protein sequence ID" value="SEJ86604.1"/>
    <property type="molecule type" value="Genomic_DNA"/>
</dbReference>
<proteinExistence type="predicted"/>
<dbReference type="OrthoDB" id="9781333at2"/>
<name>A0A1H7CBH8_9DEIO</name>
<accession>A0A1H7CBH8</accession>
<dbReference type="RefSeq" id="WP_092265654.1">
    <property type="nucleotide sequence ID" value="NZ_FNZA01000025.1"/>
</dbReference>
<organism evidence="1 2">
    <name type="scientific">Deinococcus reticulitermitis</name>
    <dbReference type="NCBI Taxonomy" id="856736"/>
    <lineage>
        <taxon>Bacteria</taxon>
        <taxon>Thermotogati</taxon>
        <taxon>Deinococcota</taxon>
        <taxon>Deinococci</taxon>
        <taxon>Deinococcales</taxon>
        <taxon>Deinococcaceae</taxon>
        <taxon>Deinococcus</taxon>
    </lineage>
</organism>